<sequence length="148" mass="17057">MTQFLCFYVKSLGRHLLQSSKNGCRGAKLIAVVRCPSVPVTKWRNLTPTLQSDQLQHSVTCFYARCSLKGTFGFSDVRYPSSDGTCPLYKLRREKINTHANELYTFEKDIDKEGNQPDLSSVIRAHENLPNRQKRIFLFDDFDCNFLI</sequence>
<dbReference type="EMBL" id="CAWUFR010000088">
    <property type="protein sequence ID" value="CAK6965878.1"/>
    <property type="molecule type" value="Genomic_DNA"/>
</dbReference>
<dbReference type="AlphaFoldDB" id="A0AAV1P2Y2"/>
<organism evidence="1 2">
    <name type="scientific">Scomber scombrus</name>
    <name type="common">Atlantic mackerel</name>
    <name type="synonym">Scomber vernalis</name>
    <dbReference type="NCBI Taxonomy" id="13677"/>
    <lineage>
        <taxon>Eukaryota</taxon>
        <taxon>Metazoa</taxon>
        <taxon>Chordata</taxon>
        <taxon>Craniata</taxon>
        <taxon>Vertebrata</taxon>
        <taxon>Euteleostomi</taxon>
        <taxon>Actinopterygii</taxon>
        <taxon>Neopterygii</taxon>
        <taxon>Teleostei</taxon>
        <taxon>Neoteleostei</taxon>
        <taxon>Acanthomorphata</taxon>
        <taxon>Pelagiaria</taxon>
        <taxon>Scombriformes</taxon>
        <taxon>Scombridae</taxon>
        <taxon>Scomber</taxon>
    </lineage>
</organism>
<name>A0AAV1P2Y2_SCOSC</name>
<comment type="caution">
    <text evidence="1">The sequence shown here is derived from an EMBL/GenBank/DDBJ whole genome shotgun (WGS) entry which is preliminary data.</text>
</comment>
<proteinExistence type="predicted"/>
<protein>
    <submittedName>
        <fullName evidence="1">Uncharacterized protein</fullName>
    </submittedName>
</protein>
<evidence type="ECO:0000313" key="1">
    <source>
        <dbReference type="EMBL" id="CAK6965878.1"/>
    </source>
</evidence>
<keyword evidence="2" id="KW-1185">Reference proteome</keyword>
<dbReference type="Proteomes" id="UP001314229">
    <property type="component" value="Unassembled WGS sequence"/>
</dbReference>
<reference evidence="1 2" key="1">
    <citation type="submission" date="2024-01" db="EMBL/GenBank/DDBJ databases">
        <authorList>
            <person name="Alioto T."/>
            <person name="Alioto T."/>
            <person name="Gomez Garrido J."/>
        </authorList>
    </citation>
    <scope>NUCLEOTIDE SEQUENCE [LARGE SCALE GENOMIC DNA]</scope>
</reference>
<accession>A0AAV1P2Y2</accession>
<evidence type="ECO:0000313" key="2">
    <source>
        <dbReference type="Proteomes" id="UP001314229"/>
    </source>
</evidence>
<gene>
    <name evidence="1" type="ORF">FSCOSCO3_A003977</name>
</gene>